<keyword evidence="5" id="KW-1185">Reference proteome</keyword>
<dbReference type="InterPro" id="IPR036457">
    <property type="entry name" value="PPM-type-like_dom_sf"/>
</dbReference>
<dbReference type="SMART" id="SM00331">
    <property type="entry name" value="PP2C_SIG"/>
    <property type="match status" value="1"/>
</dbReference>
<evidence type="ECO:0000256" key="1">
    <source>
        <dbReference type="ARBA" id="ARBA00022801"/>
    </source>
</evidence>
<dbReference type="AlphaFoldDB" id="A0A833HQL6"/>
<feature type="transmembrane region" description="Helical" evidence="2">
    <location>
        <begin position="30"/>
        <end position="59"/>
    </location>
</feature>
<dbReference type="GO" id="GO:0004722">
    <property type="term" value="F:protein serine/threonine phosphatase activity"/>
    <property type="evidence" value="ECO:0007669"/>
    <property type="project" value="UniProtKB-EC"/>
</dbReference>
<protein>
    <submittedName>
        <fullName evidence="4">Stage II sporulation protein E</fullName>
        <ecNumber evidence="4">3.1.3.16</ecNumber>
    </submittedName>
</protein>
<dbReference type="NCBIfam" id="TIGR02865">
    <property type="entry name" value="spore_II_E"/>
    <property type="match status" value="1"/>
</dbReference>
<feature type="transmembrane region" description="Helical" evidence="2">
    <location>
        <begin position="240"/>
        <end position="259"/>
    </location>
</feature>
<dbReference type="PANTHER" id="PTHR43156">
    <property type="entry name" value="STAGE II SPORULATION PROTEIN E-RELATED"/>
    <property type="match status" value="1"/>
</dbReference>
<keyword evidence="2" id="KW-0812">Transmembrane</keyword>
<name>A0A833HQL6_9FIRM</name>
<dbReference type="InterPro" id="IPR001932">
    <property type="entry name" value="PPM-type_phosphatase-like_dom"/>
</dbReference>
<keyword evidence="2" id="KW-1133">Transmembrane helix</keyword>
<accession>A0A833HQL6</accession>
<feature type="transmembrane region" description="Helical" evidence="2">
    <location>
        <begin position="265"/>
        <end position="283"/>
    </location>
</feature>
<feature type="transmembrane region" description="Helical" evidence="2">
    <location>
        <begin position="143"/>
        <end position="161"/>
    </location>
</feature>
<comment type="caution">
    <text evidence="4">The sequence shown here is derived from an EMBL/GenBank/DDBJ whole genome shotgun (WGS) entry which is preliminary data.</text>
</comment>
<dbReference type="InterPro" id="IPR045768">
    <property type="entry name" value="SpoIIE_N"/>
</dbReference>
<dbReference type="EC" id="3.1.3.16" evidence="4"/>
<gene>
    <name evidence="4" type="primary">spoIIE</name>
    <name evidence="4" type="ORF">F8153_03845</name>
</gene>
<feature type="transmembrane region" description="Helical" evidence="2">
    <location>
        <begin position="116"/>
        <end position="137"/>
    </location>
</feature>
<evidence type="ECO:0000313" key="4">
    <source>
        <dbReference type="EMBL" id="KAB3531860.1"/>
    </source>
</evidence>
<organism evidence="4 5">
    <name type="scientific">Alkaliphilus serpentinus</name>
    <dbReference type="NCBI Taxonomy" id="1482731"/>
    <lineage>
        <taxon>Bacteria</taxon>
        <taxon>Bacillati</taxon>
        <taxon>Bacillota</taxon>
        <taxon>Clostridia</taxon>
        <taxon>Peptostreptococcales</taxon>
        <taxon>Natronincolaceae</taxon>
        <taxon>Alkaliphilus</taxon>
    </lineage>
</organism>
<feature type="transmembrane region" description="Helical" evidence="2">
    <location>
        <begin position="89"/>
        <end position="104"/>
    </location>
</feature>
<evidence type="ECO:0000256" key="2">
    <source>
        <dbReference type="SAM" id="Phobius"/>
    </source>
</evidence>
<dbReference type="Pfam" id="PF19732">
    <property type="entry name" value="SpoIIE_N"/>
    <property type="match status" value="1"/>
</dbReference>
<dbReference type="PROSITE" id="PS51746">
    <property type="entry name" value="PPM_2"/>
    <property type="match status" value="1"/>
</dbReference>
<dbReference type="SUPFAM" id="SSF81606">
    <property type="entry name" value="PP2C-like"/>
    <property type="match status" value="1"/>
</dbReference>
<evidence type="ECO:0000259" key="3">
    <source>
        <dbReference type="PROSITE" id="PS51746"/>
    </source>
</evidence>
<proteinExistence type="predicted"/>
<evidence type="ECO:0000313" key="5">
    <source>
        <dbReference type="Proteomes" id="UP000465601"/>
    </source>
</evidence>
<dbReference type="OrthoDB" id="9763774at2"/>
<dbReference type="Gene3D" id="3.60.40.10">
    <property type="entry name" value="PPM-type phosphatase domain"/>
    <property type="match status" value="1"/>
</dbReference>
<keyword evidence="1 4" id="KW-0378">Hydrolase</keyword>
<keyword evidence="2" id="KW-0472">Membrane</keyword>
<sequence>MRKGVPMENKAILHSIEKNISTLLNYKNMIFLHFIGFFMGRAGILDSLAPFGIGFYVAIILFNKRYFSVALAIMAGTISTQGLMGSLQYGISIVVISILYKYVLNLRKTKIIKISILSSIIYAMVASTFLILNKYYIYDQLMILFEALVILAIVFISSYAIPATLQSIKRKRLATEEVICVAIIMALVLSGIKDFNIAGLSIKNVLSILITVLFAYNGGASIGAAVGITIGLIGSMSNSGMPPVVIAIYGFSGLLAGIFRELGRAGSAFGFLLGNTILTFYINGYYEIFIQLKEVLLSFIMFLIIPAGVIKNLQRYTSSLAPVHGGRGYGEVMKQRIHDKLWDFSDTFFELSSTFENMVQQVEAFDNQDLSRLIERVAEGVCLECGMRRSCWDKGFMTTYKSIENLLLLIETKEEIGLEELPDHIKKRCVKAKALVQKAAALYELSRINLTWRKKLMESRELVGQQLKGVAQGIQQLAKEVNNNIYFDTRLEEALYIALDKVGLPATNIMVTHDESNFLEVTVERKRCFKREECSSSYIPIMSEIIGAPMIKKTQSCNIDFDNNLCKFVLVEANQYSAITKVAQVTKEGNFLSGDTYSFIDLRDHQYMVALSDGMGTGEKAHSQSTATISMLEKMMEAGFNQEMAIKTVNSMLILKASNEIFSTIDMVVLNLHNGMANYVKIGCVSSYIKKRDGKVHTIPSSSLPIGILSEIEIQERQCQLSDGDLLIMISDGILEVNKEGRDEWLFDYISSIHTLNPQEMADKILHRALQFTNNIPEDDMTVLVTKVWRNI</sequence>
<dbReference type="Pfam" id="PF07228">
    <property type="entry name" value="SpoIIE"/>
    <property type="match status" value="1"/>
</dbReference>
<dbReference type="EMBL" id="WBZB01000012">
    <property type="protein sequence ID" value="KAB3531860.1"/>
    <property type="molecule type" value="Genomic_DNA"/>
</dbReference>
<feature type="transmembrane region" description="Helical" evidence="2">
    <location>
        <begin position="173"/>
        <end position="192"/>
    </location>
</feature>
<feature type="transmembrane region" description="Helical" evidence="2">
    <location>
        <begin position="295"/>
        <end position="313"/>
    </location>
</feature>
<dbReference type="InterPro" id="IPR052016">
    <property type="entry name" value="Bact_Sigma-Reg"/>
</dbReference>
<feature type="domain" description="PPM-type phosphatase" evidence="3">
    <location>
        <begin position="575"/>
        <end position="788"/>
    </location>
</feature>
<reference evidence="4 5" key="1">
    <citation type="submission" date="2019-10" db="EMBL/GenBank/DDBJ databases">
        <title>Alkaliphilus serpentinus sp. nov. and Alkaliphilus pronyensis sp. nov., two novel anaerobic alkaliphilic species isolated from the serpentinized-hosted hydrothermal field of the Prony Bay (New Caledonia).</title>
        <authorList>
            <person name="Postec A."/>
        </authorList>
    </citation>
    <scope>NUCLEOTIDE SEQUENCE [LARGE SCALE GENOMIC DNA]</scope>
    <source>
        <strain evidence="4 5">LacT</strain>
    </source>
</reference>
<feature type="transmembrane region" description="Helical" evidence="2">
    <location>
        <begin position="204"/>
        <end position="233"/>
    </location>
</feature>
<dbReference type="Proteomes" id="UP000465601">
    <property type="component" value="Unassembled WGS sequence"/>
</dbReference>
<dbReference type="InterPro" id="IPR014221">
    <property type="entry name" value="SpoII_E"/>
</dbReference>
<dbReference type="PANTHER" id="PTHR43156:SF2">
    <property type="entry name" value="STAGE II SPORULATION PROTEIN E"/>
    <property type="match status" value="1"/>
</dbReference>